<dbReference type="AlphaFoldDB" id="A0AAD7TA37"/>
<evidence type="ECO:0000313" key="3">
    <source>
        <dbReference type="Proteomes" id="UP001221898"/>
    </source>
</evidence>
<evidence type="ECO:0000256" key="1">
    <source>
        <dbReference type="SAM" id="MobiDB-lite"/>
    </source>
</evidence>
<dbReference type="Proteomes" id="UP001221898">
    <property type="component" value="Unassembled WGS sequence"/>
</dbReference>
<gene>
    <name evidence="2" type="ORF">AAFF_G00283820</name>
</gene>
<comment type="caution">
    <text evidence="2">The sequence shown here is derived from an EMBL/GenBank/DDBJ whole genome shotgun (WGS) entry which is preliminary data.</text>
</comment>
<dbReference type="EMBL" id="JAINUG010000004">
    <property type="protein sequence ID" value="KAJ8417155.1"/>
    <property type="molecule type" value="Genomic_DNA"/>
</dbReference>
<feature type="compositionally biased region" description="Polar residues" evidence="1">
    <location>
        <begin position="1"/>
        <end position="10"/>
    </location>
</feature>
<sequence length="136" mass="14281">MAALHTQSPLQPVPTGNRADWLRPAGTAAPGSAGRLTVSGAEAWLSAGFPRGVRRHGRIAASVPQSDKHARSILFPFLWSAVTASARSQAPSSYTLTGRGTGKEERGWPALIQTHSLPGPGCPAFRAAFRSKLNGD</sequence>
<proteinExistence type="predicted"/>
<feature type="region of interest" description="Disordered" evidence="1">
    <location>
        <begin position="1"/>
        <end position="34"/>
    </location>
</feature>
<evidence type="ECO:0000313" key="2">
    <source>
        <dbReference type="EMBL" id="KAJ8417155.1"/>
    </source>
</evidence>
<protein>
    <submittedName>
        <fullName evidence="2">Uncharacterized protein</fullName>
    </submittedName>
</protein>
<accession>A0AAD7TA37</accession>
<organism evidence="2 3">
    <name type="scientific">Aldrovandia affinis</name>
    <dbReference type="NCBI Taxonomy" id="143900"/>
    <lineage>
        <taxon>Eukaryota</taxon>
        <taxon>Metazoa</taxon>
        <taxon>Chordata</taxon>
        <taxon>Craniata</taxon>
        <taxon>Vertebrata</taxon>
        <taxon>Euteleostomi</taxon>
        <taxon>Actinopterygii</taxon>
        <taxon>Neopterygii</taxon>
        <taxon>Teleostei</taxon>
        <taxon>Notacanthiformes</taxon>
        <taxon>Halosauridae</taxon>
        <taxon>Aldrovandia</taxon>
    </lineage>
</organism>
<reference evidence="2" key="1">
    <citation type="journal article" date="2023" name="Science">
        <title>Genome structures resolve the early diversification of teleost fishes.</title>
        <authorList>
            <person name="Parey E."/>
            <person name="Louis A."/>
            <person name="Montfort J."/>
            <person name="Bouchez O."/>
            <person name="Roques C."/>
            <person name="Iampietro C."/>
            <person name="Lluch J."/>
            <person name="Castinel A."/>
            <person name="Donnadieu C."/>
            <person name="Desvignes T."/>
            <person name="Floi Bucao C."/>
            <person name="Jouanno E."/>
            <person name="Wen M."/>
            <person name="Mejri S."/>
            <person name="Dirks R."/>
            <person name="Jansen H."/>
            <person name="Henkel C."/>
            <person name="Chen W.J."/>
            <person name="Zahm M."/>
            <person name="Cabau C."/>
            <person name="Klopp C."/>
            <person name="Thompson A.W."/>
            <person name="Robinson-Rechavi M."/>
            <person name="Braasch I."/>
            <person name="Lecointre G."/>
            <person name="Bobe J."/>
            <person name="Postlethwait J.H."/>
            <person name="Berthelot C."/>
            <person name="Roest Crollius H."/>
            <person name="Guiguen Y."/>
        </authorList>
    </citation>
    <scope>NUCLEOTIDE SEQUENCE</scope>
    <source>
        <strain evidence="2">NC1722</strain>
    </source>
</reference>
<name>A0AAD7TA37_9TELE</name>
<keyword evidence="3" id="KW-1185">Reference proteome</keyword>